<keyword evidence="2" id="KW-1185">Reference proteome</keyword>
<reference evidence="1 2" key="1">
    <citation type="journal article" date="2018" name="Nat. Ecol. Evol.">
        <title>Pezizomycetes genomes reveal the molecular basis of ectomycorrhizal truffle lifestyle.</title>
        <authorList>
            <person name="Murat C."/>
            <person name="Payen T."/>
            <person name="Noel B."/>
            <person name="Kuo A."/>
            <person name="Morin E."/>
            <person name="Chen J."/>
            <person name="Kohler A."/>
            <person name="Krizsan K."/>
            <person name="Balestrini R."/>
            <person name="Da Silva C."/>
            <person name="Montanini B."/>
            <person name="Hainaut M."/>
            <person name="Levati E."/>
            <person name="Barry K.W."/>
            <person name="Belfiori B."/>
            <person name="Cichocki N."/>
            <person name="Clum A."/>
            <person name="Dockter R.B."/>
            <person name="Fauchery L."/>
            <person name="Guy J."/>
            <person name="Iotti M."/>
            <person name="Le Tacon F."/>
            <person name="Lindquist E.A."/>
            <person name="Lipzen A."/>
            <person name="Malagnac F."/>
            <person name="Mello A."/>
            <person name="Molinier V."/>
            <person name="Miyauchi S."/>
            <person name="Poulain J."/>
            <person name="Riccioni C."/>
            <person name="Rubini A."/>
            <person name="Sitrit Y."/>
            <person name="Splivallo R."/>
            <person name="Traeger S."/>
            <person name="Wang M."/>
            <person name="Zifcakova L."/>
            <person name="Wipf D."/>
            <person name="Zambonelli A."/>
            <person name="Paolocci F."/>
            <person name="Nowrousian M."/>
            <person name="Ottonello S."/>
            <person name="Baldrian P."/>
            <person name="Spatafora J.W."/>
            <person name="Henrissat B."/>
            <person name="Nagy L.G."/>
            <person name="Aury J.M."/>
            <person name="Wincker P."/>
            <person name="Grigoriev I.V."/>
            <person name="Bonfante P."/>
            <person name="Martin F.M."/>
        </authorList>
    </citation>
    <scope>NUCLEOTIDE SEQUENCE [LARGE SCALE GENOMIC DNA]</scope>
    <source>
        <strain evidence="1 2">RN42</strain>
    </source>
</reference>
<dbReference type="Proteomes" id="UP000275078">
    <property type="component" value="Unassembled WGS sequence"/>
</dbReference>
<organism evidence="1 2">
    <name type="scientific">Ascobolus immersus RN42</name>
    <dbReference type="NCBI Taxonomy" id="1160509"/>
    <lineage>
        <taxon>Eukaryota</taxon>
        <taxon>Fungi</taxon>
        <taxon>Dikarya</taxon>
        <taxon>Ascomycota</taxon>
        <taxon>Pezizomycotina</taxon>
        <taxon>Pezizomycetes</taxon>
        <taxon>Pezizales</taxon>
        <taxon>Ascobolaceae</taxon>
        <taxon>Ascobolus</taxon>
    </lineage>
</organism>
<dbReference type="EMBL" id="ML119658">
    <property type="protein sequence ID" value="RPA84627.1"/>
    <property type="molecule type" value="Genomic_DNA"/>
</dbReference>
<proteinExistence type="predicted"/>
<name>A0A3N4IGR7_ASCIM</name>
<accession>A0A3N4IGR7</accession>
<gene>
    <name evidence="1" type="ORF">BJ508DRAFT_323533</name>
</gene>
<dbReference type="AlphaFoldDB" id="A0A3N4IGR7"/>
<evidence type="ECO:0000313" key="1">
    <source>
        <dbReference type="EMBL" id="RPA84627.1"/>
    </source>
</evidence>
<protein>
    <submittedName>
        <fullName evidence="1">Uncharacterized protein</fullName>
    </submittedName>
</protein>
<evidence type="ECO:0000313" key="2">
    <source>
        <dbReference type="Proteomes" id="UP000275078"/>
    </source>
</evidence>
<sequence length="182" mass="21299">MSHTVRSIPCVWSKEAITVRLNLAKAKLAYIQDNMHPDFRALYLQLSAIAQMFGEDVAVVQDFDEAASELYPQDMVLKKKADGFAQDISILEKALEEAGAMITGPKLLFFSPPVREYLLRELDKAWKIRARVASRQRFHDMIRKRIRERVRKFIQSRTTLRRQMEDAYRQSIQHQQTQFDLL</sequence>